<dbReference type="Pfam" id="PF04055">
    <property type="entry name" value="Radical_SAM"/>
    <property type="match status" value="1"/>
</dbReference>
<dbReference type="GO" id="GO:0046872">
    <property type="term" value="F:metal ion binding"/>
    <property type="evidence" value="ECO:0007669"/>
    <property type="project" value="UniProtKB-UniRule"/>
</dbReference>
<dbReference type="PANTHER" id="PTHR13932">
    <property type="entry name" value="COPROPORPHYRINIGEN III OXIDASE"/>
    <property type="match status" value="1"/>
</dbReference>
<evidence type="ECO:0000313" key="13">
    <source>
        <dbReference type="Proteomes" id="UP000238801"/>
    </source>
</evidence>
<dbReference type="SFLD" id="SFLDF00288">
    <property type="entry name" value="HemN-like__clustered_with_nucl"/>
    <property type="match status" value="1"/>
</dbReference>
<dbReference type="InterPro" id="IPR007197">
    <property type="entry name" value="rSAM"/>
</dbReference>
<keyword evidence="6 10" id="KW-0479">Metal-binding</keyword>
<protein>
    <recommendedName>
        <fullName evidence="3 10">Heme chaperone HemW</fullName>
    </recommendedName>
</protein>
<proteinExistence type="inferred from homology"/>
<evidence type="ECO:0000256" key="4">
    <source>
        <dbReference type="ARBA" id="ARBA00022617"/>
    </source>
</evidence>
<dbReference type="Gene3D" id="3.20.20.70">
    <property type="entry name" value="Aldolase class I"/>
    <property type="match status" value="1"/>
</dbReference>
<dbReference type="PANTHER" id="PTHR13932:SF5">
    <property type="entry name" value="RADICAL S-ADENOSYL METHIONINE DOMAIN-CONTAINING PROTEIN 1, MITOCHONDRIAL"/>
    <property type="match status" value="1"/>
</dbReference>
<keyword evidence="13" id="KW-1185">Reference proteome</keyword>
<name>A0A2T0X2F4_9RHOB</name>
<comment type="subcellular location">
    <subcellularLocation>
        <location evidence="10">Cytoplasm</location>
    </subcellularLocation>
</comment>
<dbReference type="InterPro" id="IPR058240">
    <property type="entry name" value="rSAM_sf"/>
</dbReference>
<dbReference type="Pfam" id="PF06969">
    <property type="entry name" value="HemN_C"/>
    <property type="match status" value="1"/>
</dbReference>
<dbReference type="PROSITE" id="PS51918">
    <property type="entry name" value="RADICAL_SAM"/>
    <property type="match status" value="1"/>
</dbReference>
<evidence type="ECO:0000256" key="5">
    <source>
        <dbReference type="ARBA" id="ARBA00022691"/>
    </source>
</evidence>
<evidence type="ECO:0000259" key="11">
    <source>
        <dbReference type="PROSITE" id="PS51918"/>
    </source>
</evidence>
<evidence type="ECO:0000256" key="7">
    <source>
        <dbReference type="ARBA" id="ARBA00023004"/>
    </source>
</evidence>
<evidence type="ECO:0000256" key="10">
    <source>
        <dbReference type="RuleBase" id="RU364116"/>
    </source>
</evidence>
<comment type="function">
    <text evidence="10">Probably acts as a heme chaperone, transferring heme to an unknown acceptor. Binds one molecule of heme per monomer, possibly covalently. Binds 1 [4Fe-4S] cluster. The cluster is coordinated with 3 cysteines and an exchangeable S-adenosyl-L-methionine.</text>
</comment>
<keyword evidence="4 10" id="KW-0349">Heme</keyword>
<evidence type="ECO:0000256" key="6">
    <source>
        <dbReference type="ARBA" id="ARBA00022723"/>
    </source>
</evidence>
<dbReference type="GO" id="GO:0006779">
    <property type="term" value="P:porphyrin-containing compound biosynthetic process"/>
    <property type="evidence" value="ECO:0007669"/>
    <property type="project" value="InterPro"/>
</dbReference>
<dbReference type="SFLD" id="SFLDG01065">
    <property type="entry name" value="anaerobic_coproporphyrinogen-I"/>
    <property type="match status" value="1"/>
</dbReference>
<dbReference type="GO" id="GO:0005737">
    <property type="term" value="C:cytoplasm"/>
    <property type="evidence" value="ECO:0007669"/>
    <property type="project" value="UniProtKB-SubCell"/>
</dbReference>
<dbReference type="RefSeq" id="WP_106161551.1">
    <property type="nucleotide sequence ID" value="NZ_PVTT01000002.1"/>
</dbReference>
<keyword evidence="10" id="KW-0963">Cytoplasm</keyword>
<dbReference type="InterPro" id="IPR004559">
    <property type="entry name" value="HemW-like"/>
</dbReference>
<reference evidence="12 13" key="1">
    <citation type="submission" date="2018-03" db="EMBL/GenBank/DDBJ databases">
        <title>Genomic Encyclopedia of Archaeal and Bacterial Type Strains, Phase II (KMG-II): from individual species to whole genera.</title>
        <authorList>
            <person name="Goeker M."/>
        </authorList>
    </citation>
    <scope>NUCLEOTIDE SEQUENCE [LARGE SCALE GENOMIC DNA]</scope>
    <source>
        <strain evidence="12 13">DSM 29318</strain>
    </source>
</reference>
<comment type="similarity">
    <text evidence="2">Belongs to the anaerobic coproporphyrinogen-III oxidase family. HemW subfamily.</text>
</comment>
<dbReference type="SFLD" id="SFLDF00562">
    <property type="entry name" value="HemN-like__clustered_with_heat"/>
    <property type="match status" value="1"/>
</dbReference>
<dbReference type="InterPro" id="IPR013785">
    <property type="entry name" value="Aldolase_TIM"/>
</dbReference>
<dbReference type="InterPro" id="IPR010723">
    <property type="entry name" value="HemN_C"/>
</dbReference>
<keyword evidence="9 10" id="KW-0143">Chaperone</keyword>
<keyword evidence="7 10" id="KW-0408">Iron</keyword>
<dbReference type="AlphaFoldDB" id="A0A2T0X2F4"/>
<dbReference type="NCBIfam" id="TIGR00539">
    <property type="entry name" value="hemN_rel"/>
    <property type="match status" value="1"/>
</dbReference>
<dbReference type="CDD" id="cd01335">
    <property type="entry name" value="Radical_SAM"/>
    <property type="match status" value="1"/>
</dbReference>
<dbReference type="SMART" id="SM00729">
    <property type="entry name" value="Elp3"/>
    <property type="match status" value="1"/>
</dbReference>
<comment type="caution">
    <text evidence="12">The sequence shown here is derived from an EMBL/GenBank/DDBJ whole genome shotgun (WGS) entry which is preliminary data.</text>
</comment>
<keyword evidence="10" id="KW-0004">4Fe-4S</keyword>
<dbReference type="SUPFAM" id="SSF102114">
    <property type="entry name" value="Radical SAM enzymes"/>
    <property type="match status" value="1"/>
</dbReference>
<dbReference type="GO" id="GO:0051539">
    <property type="term" value="F:4 iron, 4 sulfur cluster binding"/>
    <property type="evidence" value="ECO:0007669"/>
    <property type="project" value="UniProtKB-UniRule"/>
</dbReference>
<evidence type="ECO:0000256" key="1">
    <source>
        <dbReference type="ARBA" id="ARBA00001966"/>
    </source>
</evidence>
<evidence type="ECO:0000256" key="2">
    <source>
        <dbReference type="ARBA" id="ARBA00006100"/>
    </source>
</evidence>
<accession>A0A2T0X2F4</accession>
<dbReference type="SFLD" id="SFLDS00029">
    <property type="entry name" value="Radical_SAM"/>
    <property type="match status" value="1"/>
</dbReference>
<evidence type="ECO:0000256" key="9">
    <source>
        <dbReference type="ARBA" id="ARBA00023186"/>
    </source>
</evidence>
<sequence length="374" mass="40914">MTDALALYLHWPFCAAKCPYCDFNSHVAPPPDEDRWAAAFELEIARHRALVGPRDLTSVFFGGGTPSLMSPRLVARILRAADRAWGIGEGTEITLEANPTSSEAGRFRGYRDAGVNRLSIGVQSLRDPDLRRLGRLHSAAEALRTIEIASRSFDRTSFDLIYARQDQTPEAWRIELEQALSLNPSHLALYQLTIEAGTAFGARFDAGKLPGLPGDDRAADLWHLTQEVTQAHGLPAYEISNHARPGAESRHNLTYWRGGDWAGIGPGAHGRLTLDGRRIATETPLAPGEWLHAAEAGRATVHLPEDEPAEILLMMGLRLREGVDLARYDALGGPPLACLPELIGDGLLRREGDRLSLTDEGRPLLNAILSRLLA</sequence>
<evidence type="ECO:0000256" key="8">
    <source>
        <dbReference type="ARBA" id="ARBA00023014"/>
    </source>
</evidence>
<dbReference type="InterPro" id="IPR034505">
    <property type="entry name" value="Coproporphyrinogen-III_oxidase"/>
</dbReference>
<gene>
    <name evidence="12" type="ORF">BCF33_1987</name>
</gene>
<dbReference type="Proteomes" id="UP000238801">
    <property type="component" value="Unassembled WGS sequence"/>
</dbReference>
<dbReference type="EMBL" id="PVTT01000002">
    <property type="protein sequence ID" value="PRY93121.1"/>
    <property type="molecule type" value="Genomic_DNA"/>
</dbReference>
<keyword evidence="8 10" id="KW-0411">Iron-sulfur</keyword>
<evidence type="ECO:0000313" key="12">
    <source>
        <dbReference type="EMBL" id="PRY93121.1"/>
    </source>
</evidence>
<feature type="domain" description="Radical SAM core" evidence="11">
    <location>
        <begin position="1"/>
        <end position="235"/>
    </location>
</feature>
<dbReference type="OrthoDB" id="9808022at2"/>
<keyword evidence="5 10" id="KW-0949">S-adenosyl-L-methionine</keyword>
<organism evidence="12 13">
    <name type="scientific">Hasllibacter halocynthiae</name>
    <dbReference type="NCBI Taxonomy" id="595589"/>
    <lineage>
        <taxon>Bacteria</taxon>
        <taxon>Pseudomonadati</taxon>
        <taxon>Pseudomonadota</taxon>
        <taxon>Alphaproteobacteria</taxon>
        <taxon>Rhodobacterales</taxon>
        <taxon>Roseobacteraceae</taxon>
        <taxon>Hasllibacter</taxon>
    </lineage>
</organism>
<evidence type="ECO:0000256" key="3">
    <source>
        <dbReference type="ARBA" id="ARBA00017228"/>
    </source>
</evidence>
<dbReference type="InterPro" id="IPR006638">
    <property type="entry name" value="Elp3/MiaA/NifB-like_rSAM"/>
</dbReference>
<comment type="cofactor">
    <cofactor evidence="1">
        <name>[4Fe-4S] cluster</name>
        <dbReference type="ChEBI" id="CHEBI:49883"/>
    </cofactor>
</comment>
<dbReference type="GO" id="GO:0004109">
    <property type="term" value="F:coproporphyrinogen oxidase activity"/>
    <property type="evidence" value="ECO:0007669"/>
    <property type="project" value="InterPro"/>
</dbReference>